<protein>
    <submittedName>
        <fullName evidence="3">Phage Tail Collar Domain protein</fullName>
    </submittedName>
</protein>
<evidence type="ECO:0000259" key="2">
    <source>
        <dbReference type="Pfam" id="PF07484"/>
    </source>
</evidence>
<keyword evidence="4" id="KW-1185">Reference proteome</keyword>
<gene>
    <name evidence="3" type="ORF">ROA7450_03405</name>
</gene>
<reference evidence="3 4" key="1">
    <citation type="submission" date="2017-03" db="EMBL/GenBank/DDBJ databases">
        <authorList>
            <person name="Afonso C.L."/>
            <person name="Miller P.J."/>
            <person name="Scott M.A."/>
            <person name="Spackman E."/>
            <person name="Goraichik I."/>
            <person name="Dimitrov K.M."/>
            <person name="Suarez D.L."/>
            <person name="Swayne D.E."/>
        </authorList>
    </citation>
    <scope>NUCLEOTIDE SEQUENCE [LARGE SCALE GENOMIC DNA]</scope>
    <source>
        <strain evidence="3 4">CECT 7450</strain>
    </source>
</reference>
<dbReference type="Proteomes" id="UP000193061">
    <property type="component" value="Unassembled WGS sequence"/>
</dbReference>
<evidence type="ECO:0000313" key="4">
    <source>
        <dbReference type="Proteomes" id="UP000193061"/>
    </source>
</evidence>
<dbReference type="RefSeq" id="WP_085807076.1">
    <property type="nucleotide sequence ID" value="NZ_FWFX01000012.1"/>
</dbReference>
<dbReference type="Pfam" id="PF07484">
    <property type="entry name" value="Collar"/>
    <property type="match status" value="1"/>
</dbReference>
<accession>A0A1X6ZXD8</accession>
<sequence length="169" mass="17846">MEPFIAQIMLFAGGYAPQGWAFCDGQTLPISGNEDLFSLIGTTYGGDGRTTFALPDLRGRVPVHAGQGPGLTRRTLGQKFGDESVVTDGIASMPMIEEERIANVASGHSNVVKGVFGSAQRCTRSPATVVASDPPGMEAHSSHRSHGDSQPSLCVNYIIALKGIYPPRS</sequence>
<dbReference type="AlphaFoldDB" id="A0A1X6ZXD8"/>
<dbReference type="OrthoDB" id="9810174at2"/>
<evidence type="ECO:0000313" key="3">
    <source>
        <dbReference type="EMBL" id="SLN64438.1"/>
    </source>
</evidence>
<feature type="domain" description="Phage tail collar" evidence="2">
    <location>
        <begin position="7"/>
        <end position="62"/>
    </location>
</feature>
<name>A0A1X6ZXD8_9RHOB</name>
<dbReference type="Gene3D" id="3.90.1340.10">
    <property type="entry name" value="Phage tail collar domain"/>
    <property type="match status" value="1"/>
</dbReference>
<evidence type="ECO:0000256" key="1">
    <source>
        <dbReference type="SAM" id="MobiDB-lite"/>
    </source>
</evidence>
<proteinExistence type="predicted"/>
<dbReference type="InterPro" id="IPR037053">
    <property type="entry name" value="Phage_tail_collar_dom_sf"/>
</dbReference>
<feature type="region of interest" description="Disordered" evidence="1">
    <location>
        <begin position="126"/>
        <end position="149"/>
    </location>
</feature>
<dbReference type="InterPro" id="IPR011083">
    <property type="entry name" value="Phage_tail_collar_dom"/>
</dbReference>
<dbReference type="EMBL" id="FWFX01000012">
    <property type="protein sequence ID" value="SLN64438.1"/>
    <property type="molecule type" value="Genomic_DNA"/>
</dbReference>
<organism evidence="3 4">
    <name type="scientific">Roseovarius albus</name>
    <dbReference type="NCBI Taxonomy" id="1247867"/>
    <lineage>
        <taxon>Bacteria</taxon>
        <taxon>Pseudomonadati</taxon>
        <taxon>Pseudomonadota</taxon>
        <taxon>Alphaproteobacteria</taxon>
        <taxon>Rhodobacterales</taxon>
        <taxon>Roseobacteraceae</taxon>
        <taxon>Roseovarius</taxon>
    </lineage>
</organism>
<dbReference type="SUPFAM" id="SSF88874">
    <property type="entry name" value="Receptor-binding domain of short tail fibre protein gp12"/>
    <property type="match status" value="1"/>
</dbReference>